<protein>
    <submittedName>
        <fullName evidence="5">Transcriptional regulator</fullName>
    </submittedName>
</protein>
<dbReference type="GO" id="GO:0003677">
    <property type="term" value="F:DNA binding"/>
    <property type="evidence" value="ECO:0007669"/>
    <property type="project" value="UniProtKB-KW"/>
</dbReference>
<dbReference type="CDD" id="cd00038">
    <property type="entry name" value="CAP_ED"/>
    <property type="match status" value="1"/>
</dbReference>
<evidence type="ECO:0000313" key="5">
    <source>
        <dbReference type="EMBL" id="KLE31183.1"/>
    </source>
</evidence>
<keyword evidence="3" id="KW-0804">Transcription</keyword>
<gene>
    <name evidence="5" type="ORF">AAW01_12215</name>
</gene>
<dbReference type="Gene3D" id="2.60.120.10">
    <property type="entry name" value="Jelly Rolls"/>
    <property type="match status" value="1"/>
</dbReference>
<dbReference type="OrthoDB" id="6155297at2"/>
<dbReference type="PROSITE" id="PS51063">
    <property type="entry name" value="HTH_CRP_2"/>
    <property type="match status" value="1"/>
</dbReference>
<dbReference type="InterPro" id="IPR036390">
    <property type="entry name" value="WH_DNA-bd_sf"/>
</dbReference>
<dbReference type="Proteomes" id="UP000053070">
    <property type="component" value="Unassembled WGS sequence"/>
</dbReference>
<evidence type="ECO:0000256" key="2">
    <source>
        <dbReference type="ARBA" id="ARBA00023125"/>
    </source>
</evidence>
<dbReference type="GO" id="GO:0006355">
    <property type="term" value="P:regulation of DNA-templated transcription"/>
    <property type="evidence" value="ECO:0007669"/>
    <property type="project" value="InterPro"/>
</dbReference>
<evidence type="ECO:0000313" key="6">
    <source>
        <dbReference type="Proteomes" id="UP000053070"/>
    </source>
</evidence>
<keyword evidence="6" id="KW-1185">Reference proteome</keyword>
<dbReference type="SUPFAM" id="SSF51206">
    <property type="entry name" value="cAMP-binding domain-like"/>
    <property type="match status" value="1"/>
</dbReference>
<dbReference type="Pfam" id="PF00027">
    <property type="entry name" value="cNMP_binding"/>
    <property type="match status" value="1"/>
</dbReference>
<proteinExistence type="predicted"/>
<accession>A0A0G9MPH2</accession>
<organism evidence="5 6">
    <name type="scientific">Aurantiacibacter gangjinensis</name>
    <dbReference type="NCBI Taxonomy" id="502682"/>
    <lineage>
        <taxon>Bacteria</taxon>
        <taxon>Pseudomonadati</taxon>
        <taxon>Pseudomonadota</taxon>
        <taxon>Alphaproteobacteria</taxon>
        <taxon>Sphingomonadales</taxon>
        <taxon>Erythrobacteraceae</taxon>
        <taxon>Aurantiacibacter</taxon>
    </lineage>
</organism>
<dbReference type="RefSeq" id="WP_047007893.1">
    <property type="nucleotide sequence ID" value="NZ_CP018098.1"/>
</dbReference>
<dbReference type="InterPro" id="IPR012318">
    <property type="entry name" value="HTH_CRP"/>
</dbReference>
<dbReference type="InterPro" id="IPR036388">
    <property type="entry name" value="WH-like_DNA-bd_sf"/>
</dbReference>
<keyword evidence="2" id="KW-0238">DNA-binding</keyword>
<evidence type="ECO:0000256" key="3">
    <source>
        <dbReference type="ARBA" id="ARBA00023163"/>
    </source>
</evidence>
<dbReference type="AlphaFoldDB" id="A0A0G9MPH2"/>
<name>A0A0G9MPH2_9SPHN</name>
<evidence type="ECO:0000259" key="4">
    <source>
        <dbReference type="PROSITE" id="PS51063"/>
    </source>
</evidence>
<dbReference type="InterPro" id="IPR014710">
    <property type="entry name" value="RmlC-like_jellyroll"/>
</dbReference>
<sequence length="253" mass="28518">MNDVEIQDYPKTGRFLAGRLRSALDVGQKQRIEELIAETRTLANDETIIHAGETCDVSTILIEGFMLRTIEEEGERHAVSFHVPGDFVDMHCFALKRLDHNIQAVGTATIGLAPHDKIRDIMATDPDLARLFWFGTLLDAAMHREWIVKLGKLRAAPRIAHILAEISRRLDMVGLGDSGGFDTPLRQRDIADTCGITVIHANRAIKKLRELDLADVVRGRVNIPDRKRLEAYAKFHPQYLYGDSSELMRDRLG</sequence>
<dbReference type="InterPro" id="IPR000595">
    <property type="entry name" value="cNMP-bd_dom"/>
</dbReference>
<comment type="caution">
    <text evidence="5">The sequence shown here is derived from an EMBL/GenBank/DDBJ whole genome shotgun (WGS) entry which is preliminary data.</text>
</comment>
<dbReference type="Gene3D" id="1.10.10.10">
    <property type="entry name" value="Winged helix-like DNA-binding domain superfamily/Winged helix DNA-binding domain"/>
    <property type="match status" value="1"/>
</dbReference>
<dbReference type="Pfam" id="PF13545">
    <property type="entry name" value="HTH_Crp_2"/>
    <property type="match status" value="1"/>
</dbReference>
<dbReference type="PATRIC" id="fig|502682.8.peg.2492"/>
<reference evidence="5 6" key="1">
    <citation type="submission" date="2015-04" db="EMBL/GenBank/DDBJ databases">
        <title>The draft genome sequence of Erythrobacr gangjinensis K7-2.</title>
        <authorList>
            <person name="Zhuang L."/>
            <person name="Liu Y."/>
            <person name="Shao Z."/>
        </authorList>
    </citation>
    <scope>NUCLEOTIDE SEQUENCE [LARGE SCALE GENOMIC DNA]</scope>
    <source>
        <strain evidence="5 6">K7-2</strain>
    </source>
</reference>
<dbReference type="EMBL" id="LBHC01000003">
    <property type="protein sequence ID" value="KLE31183.1"/>
    <property type="molecule type" value="Genomic_DNA"/>
</dbReference>
<dbReference type="STRING" id="502682.BMF35_b0159"/>
<dbReference type="SUPFAM" id="SSF46785">
    <property type="entry name" value="Winged helix' DNA-binding domain"/>
    <property type="match status" value="1"/>
</dbReference>
<keyword evidence="1" id="KW-0805">Transcription regulation</keyword>
<dbReference type="InterPro" id="IPR018490">
    <property type="entry name" value="cNMP-bd_dom_sf"/>
</dbReference>
<feature type="domain" description="HTH crp-type" evidence="4">
    <location>
        <begin position="153"/>
        <end position="227"/>
    </location>
</feature>
<evidence type="ECO:0000256" key="1">
    <source>
        <dbReference type="ARBA" id="ARBA00023015"/>
    </source>
</evidence>